<evidence type="ECO:0000313" key="2">
    <source>
        <dbReference type="EMBL" id="PKR50454.1"/>
    </source>
</evidence>
<proteinExistence type="predicted"/>
<dbReference type="EMBL" id="NWTK01000017">
    <property type="protein sequence ID" value="PKR50454.1"/>
    <property type="molecule type" value="Genomic_DNA"/>
</dbReference>
<dbReference type="OrthoDB" id="9888792at2"/>
<evidence type="ECO:0000256" key="1">
    <source>
        <dbReference type="SAM" id="MobiDB-lite"/>
    </source>
</evidence>
<accession>A0A2N3KIS8</accession>
<dbReference type="RefSeq" id="WP_101270281.1">
    <property type="nucleotide sequence ID" value="NZ_NWTK01000017.1"/>
</dbReference>
<comment type="caution">
    <text evidence="2">The sequence shown here is derived from an EMBL/GenBank/DDBJ whole genome shotgun (WGS) entry which is preliminary data.</text>
</comment>
<sequence length="137" mass="15343">MTDMQTGEAPRPRKKKSAKPVGSNQHLQKLHGYIAQLDASIDEIREFIQQVHSQQTPDSTIAKKSVRDLNRHFDNSVREMQLYQEALDAENRRKLSELYTLIGKDLDIDAALILARDGDTDKEAIMLALLPEGGSGS</sequence>
<feature type="region of interest" description="Disordered" evidence="1">
    <location>
        <begin position="1"/>
        <end position="26"/>
    </location>
</feature>
<organism evidence="2 3">
    <name type="scientific">Thalassospira marina</name>
    <dbReference type="NCBI Taxonomy" id="2048283"/>
    <lineage>
        <taxon>Bacteria</taxon>
        <taxon>Pseudomonadati</taxon>
        <taxon>Pseudomonadota</taxon>
        <taxon>Alphaproteobacteria</taxon>
        <taxon>Rhodospirillales</taxon>
        <taxon>Thalassospiraceae</taxon>
        <taxon>Thalassospira</taxon>
    </lineage>
</organism>
<dbReference type="AlphaFoldDB" id="A0A2N3KIS8"/>
<name>A0A2N3KIS8_9PROT</name>
<gene>
    <name evidence="2" type="ORF">COO20_21515</name>
</gene>
<evidence type="ECO:0000313" key="3">
    <source>
        <dbReference type="Proteomes" id="UP000233597"/>
    </source>
</evidence>
<dbReference type="Proteomes" id="UP000233597">
    <property type="component" value="Unassembled WGS sequence"/>
</dbReference>
<protein>
    <submittedName>
        <fullName evidence="2">Uncharacterized protein</fullName>
    </submittedName>
</protein>
<reference evidence="2 3" key="1">
    <citation type="submission" date="2017-09" db="EMBL/GenBank/DDBJ databases">
        <title>Biodiversity and function of Thalassospira species in the particle-attached aromatic-hydrocarbon-degrading consortia from the surface seawater of the South China Sea.</title>
        <authorList>
            <person name="Dong C."/>
            <person name="Liu R."/>
            <person name="Shao Z."/>
        </authorList>
    </citation>
    <scope>NUCLEOTIDE SEQUENCE [LARGE SCALE GENOMIC DNA]</scope>
    <source>
        <strain evidence="2 3">CSC1P2</strain>
    </source>
</reference>